<dbReference type="Proteomes" id="UP000027178">
    <property type="component" value="Unassembled WGS sequence"/>
</dbReference>
<evidence type="ECO:0000256" key="5">
    <source>
        <dbReference type="ARBA" id="ARBA00023136"/>
    </source>
</evidence>
<dbReference type="GO" id="GO:0005886">
    <property type="term" value="C:plasma membrane"/>
    <property type="evidence" value="ECO:0007669"/>
    <property type="project" value="UniProtKB-SubCell"/>
</dbReference>
<dbReference type="PANTHER" id="PTHR47089">
    <property type="entry name" value="ABC TRANSPORTER, PERMEASE PROTEIN"/>
    <property type="match status" value="1"/>
</dbReference>
<feature type="transmembrane region" description="Helical" evidence="6">
    <location>
        <begin position="25"/>
        <end position="50"/>
    </location>
</feature>
<keyword evidence="2" id="KW-1003">Cell membrane</keyword>
<gene>
    <name evidence="7" type="ORF">KCH_31730</name>
</gene>
<dbReference type="EMBL" id="JNBY01000087">
    <property type="protein sequence ID" value="KDN85074.1"/>
    <property type="molecule type" value="Genomic_DNA"/>
</dbReference>
<dbReference type="PATRIC" id="fig|1348663.4.peg.3048"/>
<dbReference type="PANTHER" id="PTHR47089:SF1">
    <property type="entry name" value="GUANOSINE ABC TRANSPORTER PERMEASE PROTEIN NUPP"/>
    <property type="match status" value="1"/>
</dbReference>
<keyword evidence="4 6" id="KW-1133">Transmembrane helix</keyword>
<evidence type="ECO:0000256" key="1">
    <source>
        <dbReference type="ARBA" id="ARBA00004651"/>
    </source>
</evidence>
<evidence type="ECO:0000256" key="3">
    <source>
        <dbReference type="ARBA" id="ARBA00022692"/>
    </source>
</evidence>
<feature type="transmembrane region" description="Helical" evidence="6">
    <location>
        <begin position="259"/>
        <end position="279"/>
    </location>
</feature>
<keyword evidence="5 6" id="KW-0472">Membrane</keyword>
<protein>
    <submittedName>
        <fullName evidence="7">Sugar ABC transporter permease</fullName>
    </submittedName>
</protein>
<evidence type="ECO:0000256" key="6">
    <source>
        <dbReference type="SAM" id="Phobius"/>
    </source>
</evidence>
<evidence type="ECO:0000313" key="7">
    <source>
        <dbReference type="EMBL" id="KDN85074.1"/>
    </source>
</evidence>
<name>A0A066YYK5_9ACTN</name>
<proteinExistence type="predicted"/>
<feature type="transmembrane region" description="Helical" evidence="6">
    <location>
        <begin position="212"/>
        <end position="230"/>
    </location>
</feature>
<dbReference type="CDD" id="cd06580">
    <property type="entry name" value="TM_PBP1_transp_TpRbsC_like"/>
    <property type="match status" value="1"/>
</dbReference>
<dbReference type="Pfam" id="PF02653">
    <property type="entry name" value="BPD_transp_2"/>
    <property type="match status" value="1"/>
</dbReference>
<feature type="transmembrane region" description="Helical" evidence="6">
    <location>
        <begin position="127"/>
        <end position="148"/>
    </location>
</feature>
<keyword evidence="8" id="KW-1185">Reference proteome</keyword>
<feature type="transmembrane region" description="Helical" evidence="6">
    <location>
        <begin position="339"/>
        <end position="358"/>
    </location>
</feature>
<evidence type="ECO:0000256" key="4">
    <source>
        <dbReference type="ARBA" id="ARBA00022989"/>
    </source>
</evidence>
<dbReference type="RefSeq" id="WP_051653092.1">
    <property type="nucleotide sequence ID" value="NZ_KK853997.1"/>
</dbReference>
<evidence type="ECO:0000256" key="2">
    <source>
        <dbReference type="ARBA" id="ARBA00022475"/>
    </source>
</evidence>
<dbReference type="AlphaFoldDB" id="A0A066YYK5"/>
<reference evidence="7 8" key="1">
    <citation type="submission" date="2014-05" db="EMBL/GenBank/DDBJ databases">
        <title>Draft Genome Sequence of Kitasatospora cheerisanensis KCTC 2395.</title>
        <authorList>
            <person name="Nam D.H."/>
        </authorList>
    </citation>
    <scope>NUCLEOTIDE SEQUENCE [LARGE SCALE GENOMIC DNA]</scope>
    <source>
        <strain evidence="7 8">KCTC 2395</strain>
    </source>
</reference>
<dbReference type="OrthoDB" id="45037at2"/>
<comment type="caution">
    <text evidence="7">The sequence shown here is derived from an EMBL/GenBank/DDBJ whole genome shotgun (WGS) entry which is preliminary data.</text>
</comment>
<evidence type="ECO:0000313" key="8">
    <source>
        <dbReference type="Proteomes" id="UP000027178"/>
    </source>
</evidence>
<feature type="transmembrane region" description="Helical" evidence="6">
    <location>
        <begin position="70"/>
        <end position="92"/>
    </location>
</feature>
<dbReference type="eggNOG" id="COG4603">
    <property type="taxonomic scope" value="Bacteria"/>
</dbReference>
<dbReference type="HOGENOM" id="CLU_040769_0_1_11"/>
<sequence>MTSPNPPAAEAAKRPLSQRIDLERIGLALAAPVLAVLLSVIIAGTLLAVSGRDPFDAFTIMWNYGTASDGQVAVLNKATVYYLAAAAAAFGFRMNLFNIGIEGQYKLAMMFAAFVGTQIDLPAFLQIPLLLIVAMFVGGLWASIAGLLKVYRGVSEVISTIMLNAIATAVIGVLLVPGILAPKTSGTTNSIQTAKISESSHFFSFETQGGTLWGFIVIAVLVGVVFQFTLNRTRFGFDLRATGRSESAAKASGVNVKRMVITSIVVSGALAGLVGLPELMQNTPYFGQNVQTGLGFVGISVALLGRNTPIGIAFSALLFAFLDASGAQLPTRGDYPSEIIPVIQGTIVICVVVAYELVRRFGLKRQQQKVGAELAAQAAAAAQKEVAA</sequence>
<feature type="transmembrane region" description="Helical" evidence="6">
    <location>
        <begin position="310"/>
        <end position="327"/>
    </location>
</feature>
<comment type="subcellular location">
    <subcellularLocation>
        <location evidence="1">Cell membrane</location>
        <topology evidence="1">Multi-pass membrane protein</topology>
    </subcellularLocation>
</comment>
<dbReference type="InterPro" id="IPR001851">
    <property type="entry name" value="ABC_transp_permease"/>
</dbReference>
<accession>A0A066YYK5</accession>
<dbReference type="GO" id="GO:0022857">
    <property type="term" value="F:transmembrane transporter activity"/>
    <property type="evidence" value="ECO:0007669"/>
    <property type="project" value="InterPro"/>
</dbReference>
<organism evidence="7 8">
    <name type="scientific">Kitasatospora cheerisanensis KCTC 2395</name>
    <dbReference type="NCBI Taxonomy" id="1348663"/>
    <lineage>
        <taxon>Bacteria</taxon>
        <taxon>Bacillati</taxon>
        <taxon>Actinomycetota</taxon>
        <taxon>Actinomycetes</taxon>
        <taxon>Kitasatosporales</taxon>
        <taxon>Streptomycetaceae</taxon>
        <taxon>Kitasatospora</taxon>
    </lineage>
</organism>
<feature type="transmembrane region" description="Helical" evidence="6">
    <location>
        <begin position="285"/>
        <end position="303"/>
    </location>
</feature>
<keyword evidence="3 6" id="KW-0812">Transmembrane</keyword>
<feature type="transmembrane region" description="Helical" evidence="6">
    <location>
        <begin position="160"/>
        <end position="180"/>
    </location>
</feature>